<feature type="compositionally biased region" description="Low complexity" evidence="1">
    <location>
        <begin position="1"/>
        <end position="15"/>
    </location>
</feature>
<feature type="compositionally biased region" description="Basic and acidic residues" evidence="1">
    <location>
        <begin position="128"/>
        <end position="144"/>
    </location>
</feature>
<feature type="region of interest" description="Disordered" evidence="1">
    <location>
        <begin position="119"/>
        <end position="197"/>
    </location>
</feature>
<accession>A0A9N7V5Z6</accession>
<feature type="region of interest" description="Disordered" evidence="1">
    <location>
        <begin position="1"/>
        <end position="29"/>
    </location>
</feature>
<comment type="caution">
    <text evidence="2">The sequence shown here is derived from an EMBL/GenBank/DDBJ whole genome shotgun (WGS) entry which is preliminary data.</text>
</comment>
<dbReference type="EMBL" id="CADEAL010003101">
    <property type="protein sequence ID" value="CAB1443436.1"/>
    <property type="molecule type" value="Genomic_DNA"/>
</dbReference>
<feature type="compositionally biased region" description="Basic and acidic residues" evidence="1">
    <location>
        <begin position="164"/>
        <end position="186"/>
    </location>
</feature>
<name>A0A9N7V5Z6_PLEPL</name>
<proteinExistence type="predicted"/>
<organism evidence="2 3">
    <name type="scientific">Pleuronectes platessa</name>
    <name type="common">European plaice</name>
    <dbReference type="NCBI Taxonomy" id="8262"/>
    <lineage>
        <taxon>Eukaryota</taxon>
        <taxon>Metazoa</taxon>
        <taxon>Chordata</taxon>
        <taxon>Craniata</taxon>
        <taxon>Vertebrata</taxon>
        <taxon>Euteleostomi</taxon>
        <taxon>Actinopterygii</taxon>
        <taxon>Neopterygii</taxon>
        <taxon>Teleostei</taxon>
        <taxon>Neoteleostei</taxon>
        <taxon>Acanthomorphata</taxon>
        <taxon>Carangaria</taxon>
        <taxon>Pleuronectiformes</taxon>
        <taxon>Pleuronectoidei</taxon>
        <taxon>Pleuronectidae</taxon>
        <taxon>Pleuronectes</taxon>
    </lineage>
</organism>
<gene>
    <name evidence="2" type="ORF">PLEPLA_LOCUS31152</name>
</gene>
<keyword evidence="3" id="KW-1185">Reference proteome</keyword>
<evidence type="ECO:0000313" key="2">
    <source>
        <dbReference type="EMBL" id="CAB1443436.1"/>
    </source>
</evidence>
<dbReference type="AlphaFoldDB" id="A0A9N7V5Z6"/>
<evidence type="ECO:0000256" key="1">
    <source>
        <dbReference type="SAM" id="MobiDB-lite"/>
    </source>
</evidence>
<sequence length="213" mass="24196">MRESSQTSTPAATTADCQHISSQREPYRNRDICGVKRRQLAWPSLEKAEERGEERRGEEEKRRRAIIATRGSVMLAKVHFQRSEQVYRRKHVQPDRCQKRQKVRNDVSLHRLCRCRGQNEEQTGGEGNVREGGRASAERNRDGEQAAGKHRRTARTETGANAEKWCECEHEKGNMREREREREREGSGAGEGCVQATAGRGIPRANCQCSGAP</sequence>
<evidence type="ECO:0000313" key="3">
    <source>
        <dbReference type="Proteomes" id="UP001153269"/>
    </source>
</evidence>
<protein>
    <submittedName>
        <fullName evidence="2">Uncharacterized protein</fullName>
    </submittedName>
</protein>
<dbReference type="Proteomes" id="UP001153269">
    <property type="component" value="Unassembled WGS sequence"/>
</dbReference>
<reference evidence="2" key="1">
    <citation type="submission" date="2020-03" db="EMBL/GenBank/DDBJ databases">
        <authorList>
            <person name="Weist P."/>
        </authorList>
    </citation>
    <scope>NUCLEOTIDE SEQUENCE</scope>
</reference>